<dbReference type="PRINTS" id="PR01438">
    <property type="entry name" value="UNVRSLSTRESS"/>
</dbReference>
<evidence type="ECO:0000256" key="2">
    <source>
        <dbReference type="PIRNR" id="PIRNR006276"/>
    </source>
</evidence>
<dbReference type="PANTHER" id="PTHR46268">
    <property type="entry name" value="STRESS RESPONSE PROTEIN NHAX"/>
    <property type="match status" value="1"/>
</dbReference>
<dbReference type="InterPro" id="IPR014729">
    <property type="entry name" value="Rossmann-like_a/b/a_fold"/>
</dbReference>
<proteinExistence type="inferred from homology"/>
<dbReference type="Proteomes" id="UP000317648">
    <property type="component" value="Chromosome"/>
</dbReference>
<name>A0A518DQ38_9BACT</name>
<dbReference type="AlphaFoldDB" id="A0A518DQ38"/>
<dbReference type="InterPro" id="IPR006016">
    <property type="entry name" value="UspA"/>
</dbReference>
<dbReference type="RefSeq" id="WP_145051563.1">
    <property type="nucleotide sequence ID" value="NZ_CP036433.1"/>
</dbReference>
<keyword evidence="2" id="KW-0963">Cytoplasm</keyword>
<reference evidence="4 5" key="1">
    <citation type="submission" date="2019-02" db="EMBL/GenBank/DDBJ databases">
        <title>Deep-cultivation of Planctomycetes and their phenomic and genomic characterization uncovers novel biology.</title>
        <authorList>
            <person name="Wiegand S."/>
            <person name="Jogler M."/>
            <person name="Boedeker C."/>
            <person name="Pinto D."/>
            <person name="Vollmers J."/>
            <person name="Rivas-Marin E."/>
            <person name="Kohn T."/>
            <person name="Peeters S.H."/>
            <person name="Heuer A."/>
            <person name="Rast P."/>
            <person name="Oberbeckmann S."/>
            <person name="Bunk B."/>
            <person name="Jeske O."/>
            <person name="Meyerdierks A."/>
            <person name="Storesund J.E."/>
            <person name="Kallscheuer N."/>
            <person name="Luecker S."/>
            <person name="Lage O.M."/>
            <person name="Pohl T."/>
            <person name="Merkel B.J."/>
            <person name="Hornburger P."/>
            <person name="Mueller R.-W."/>
            <person name="Bruemmer F."/>
            <person name="Labrenz M."/>
            <person name="Spormann A.M."/>
            <person name="Op den Camp H."/>
            <person name="Overmann J."/>
            <person name="Amann R."/>
            <person name="Jetten M.S.M."/>
            <person name="Mascher T."/>
            <person name="Medema M.H."/>
            <person name="Devos D.P."/>
            <person name="Kaster A.-K."/>
            <person name="Ovreas L."/>
            <person name="Rohde M."/>
            <person name="Galperin M.Y."/>
            <person name="Jogler C."/>
        </authorList>
    </citation>
    <scope>NUCLEOTIDE SEQUENCE [LARGE SCALE GENOMIC DNA]</scope>
    <source>
        <strain evidence="4 5">Pla85_3_4</strain>
    </source>
</reference>
<dbReference type="PIRSF" id="PIRSF006276">
    <property type="entry name" value="UspA"/>
    <property type="match status" value="1"/>
</dbReference>
<accession>A0A518DQ38</accession>
<evidence type="ECO:0000256" key="1">
    <source>
        <dbReference type="ARBA" id="ARBA00008791"/>
    </source>
</evidence>
<dbReference type="Pfam" id="PF00582">
    <property type="entry name" value="Usp"/>
    <property type="match status" value="1"/>
</dbReference>
<dbReference type="KEGG" id="lcre:Pla8534_17480"/>
<dbReference type="InterPro" id="IPR006015">
    <property type="entry name" value="Universal_stress_UspA"/>
</dbReference>
<dbReference type="GO" id="GO:0005737">
    <property type="term" value="C:cytoplasm"/>
    <property type="evidence" value="ECO:0007669"/>
    <property type="project" value="UniProtKB-SubCell"/>
</dbReference>
<protein>
    <recommendedName>
        <fullName evidence="2">Universal stress protein</fullName>
    </recommendedName>
</protein>
<dbReference type="PANTHER" id="PTHR46268:SF6">
    <property type="entry name" value="UNIVERSAL STRESS PROTEIN UP12"/>
    <property type="match status" value="1"/>
</dbReference>
<keyword evidence="5" id="KW-1185">Reference proteome</keyword>
<comment type="similarity">
    <text evidence="1 2">Belongs to the universal stress protein A family.</text>
</comment>
<dbReference type="CDD" id="cd00293">
    <property type="entry name" value="USP-like"/>
    <property type="match status" value="1"/>
</dbReference>
<sequence>MPFPTPNHIVVPVDFSADAFAALDLAIETANAASDITVVHVLPHLSPMEPGVAWKTVDDEKRAQHVREAFEKRLTDAKYEGLNYHVVVGDPGRSIADFAAKKGADLIVVPSHGRSGLQEILLGSVAERVVRLAHCPVLVIRK</sequence>
<organism evidence="4 5">
    <name type="scientific">Lignipirellula cremea</name>
    <dbReference type="NCBI Taxonomy" id="2528010"/>
    <lineage>
        <taxon>Bacteria</taxon>
        <taxon>Pseudomonadati</taxon>
        <taxon>Planctomycetota</taxon>
        <taxon>Planctomycetia</taxon>
        <taxon>Pirellulales</taxon>
        <taxon>Pirellulaceae</taxon>
        <taxon>Lignipirellula</taxon>
    </lineage>
</organism>
<dbReference type="Gene3D" id="3.40.50.620">
    <property type="entry name" value="HUPs"/>
    <property type="match status" value="1"/>
</dbReference>
<evidence type="ECO:0000313" key="5">
    <source>
        <dbReference type="Proteomes" id="UP000317648"/>
    </source>
</evidence>
<dbReference type="OrthoDB" id="9794782at2"/>
<comment type="subcellular location">
    <subcellularLocation>
        <location evidence="2">Cytoplasm</location>
    </subcellularLocation>
</comment>
<dbReference type="EMBL" id="CP036433">
    <property type="protein sequence ID" value="QDU93962.1"/>
    <property type="molecule type" value="Genomic_DNA"/>
</dbReference>
<evidence type="ECO:0000313" key="4">
    <source>
        <dbReference type="EMBL" id="QDU93962.1"/>
    </source>
</evidence>
<evidence type="ECO:0000259" key="3">
    <source>
        <dbReference type="Pfam" id="PF00582"/>
    </source>
</evidence>
<feature type="domain" description="UspA" evidence="3">
    <location>
        <begin position="8"/>
        <end position="141"/>
    </location>
</feature>
<dbReference type="SUPFAM" id="SSF52402">
    <property type="entry name" value="Adenine nucleotide alpha hydrolases-like"/>
    <property type="match status" value="1"/>
</dbReference>
<gene>
    <name evidence="4" type="ORF">Pla8534_17480</name>
</gene>